<dbReference type="GeneID" id="102708895"/>
<organism evidence="4">
    <name type="scientific">Oryza brachyantha</name>
    <name type="common">malo sina</name>
    <dbReference type="NCBI Taxonomy" id="4533"/>
    <lineage>
        <taxon>Eukaryota</taxon>
        <taxon>Viridiplantae</taxon>
        <taxon>Streptophyta</taxon>
        <taxon>Embryophyta</taxon>
        <taxon>Tracheophyta</taxon>
        <taxon>Spermatophyta</taxon>
        <taxon>Magnoliopsida</taxon>
        <taxon>Liliopsida</taxon>
        <taxon>Poales</taxon>
        <taxon>Poaceae</taxon>
        <taxon>BOP clade</taxon>
        <taxon>Oryzoideae</taxon>
        <taxon>Oryzeae</taxon>
        <taxon>Oryzinae</taxon>
        <taxon>Oryza</taxon>
    </lineage>
</organism>
<dbReference type="InterPro" id="IPR012458">
    <property type="entry name" value="DUF1664"/>
</dbReference>
<feature type="compositionally biased region" description="Basic and acidic residues" evidence="1">
    <location>
        <begin position="275"/>
        <end position="286"/>
    </location>
</feature>
<feature type="compositionally biased region" description="Low complexity" evidence="1">
    <location>
        <begin position="367"/>
        <end position="378"/>
    </location>
</feature>
<dbReference type="OMA" id="LEYTQDH"/>
<reference evidence="4" key="1">
    <citation type="journal article" date="2013" name="Nat. Commun.">
        <title>Whole-genome sequencing of Oryza brachyantha reveals mechanisms underlying Oryza genome evolution.</title>
        <authorList>
            <person name="Chen J."/>
            <person name="Huang Q."/>
            <person name="Gao D."/>
            <person name="Wang J."/>
            <person name="Lang Y."/>
            <person name="Liu T."/>
            <person name="Li B."/>
            <person name="Bai Z."/>
            <person name="Luis Goicoechea J."/>
            <person name="Liang C."/>
            <person name="Chen C."/>
            <person name="Zhang W."/>
            <person name="Sun S."/>
            <person name="Liao Y."/>
            <person name="Zhang X."/>
            <person name="Yang L."/>
            <person name="Song C."/>
            <person name="Wang M."/>
            <person name="Shi J."/>
            <person name="Liu G."/>
            <person name="Liu J."/>
            <person name="Zhou H."/>
            <person name="Zhou W."/>
            <person name="Yu Q."/>
            <person name="An N."/>
            <person name="Chen Y."/>
            <person name="Cai Q."/>
            <person name="Wang B."/>
            <person name="Liu B."/>
            <person name="Min J."/>
            <person name="Huang Y."/>
            <person name="Wu H."/>
            <person name="Li Z."/>
            <person name="Zhang Y."/>
            <person name="Yin Y."/>
            <person name="Song W."/>
            <person name="Jiang J."/>
            <person name="Jackson S.A."/>
            <person name="Wing R.A."/>
            <person name="Wang J."/>
            <person name="Chen M."/>
        </authorList>
    </citation>
    <scope>NUCLEOTIDE SEQUENCE [LARGE SCALE GENOMIC DNA]</scope>
    <source>
        <strain evidence="4">cv. IRGC 101232</strain>
    </source>
</reference>
<reference evidence="4" key="2">
    <citation type="submission" date="2013-04" db="UniProtKB">
        <authorList>
            <consortium name="EnsemblPlants"/>
        </authorList>
    </citation>
    <scope>IDENTIFICATION</scope>
</reference>
<dbReference type="RefSeq" id="XP_006653940.1">
    <property type="nucleotide sequence ID" value="XM_006653877.3"/>
</dbReference>
<evidence type="ECO:0000313" key="5">
    <source>
        <dbReference type="Proteomes" id="UP000006038"/>
    </source>
</evidence>
<feature type="compositionally biased region" description="Low complexity" evidence="1">
    <location>
        <begin position="293"/>
        <end position="321"/>
    </location>
</feature>
<dbReference type="PANTHER" id="PTHR47289:SF3">
    <property type="entry name" value="OS01G0112300 PROTEIN"/>
    <property type="match status" value="1"/>
</dbReference>
<evidence type="ECO:0000256" key="2">
    <source>
        <dbReference type="SAM" id="SignalP"/>
    </source>
</evidence>
<feature type="signal peptide" evidence="2">
    <location>
        <begin position="1"/>
        <end position="24"/>
    </location>
</feature>
<feature type="region of interest" description="Disordered" evidence="1">
    <location>
        <begin position="266"/>
        <end position="388"/>
    </location>
</feature>
<dbReference type="AlphaFoldDB" id="J3M359"/>
<sequence length="402" mass="42448">MVLGNVAILLGSGILGSILVGGDAKLPTAGEVLYGASKFVKKHGNEDKKTSSNSDAHTAQLLSQVNHLRQEIQSLGSRPVTVVTNAAKSGPGTFTVTVVVVAGVVGYAYIKWKGWKLSDMMFVTKRGLSDACNVVGSQLDKVSDDVTSARKHLAGRIDRVDINLDETQEIIEGTRDEVTVIHGDLSAFQEDLQSVNLVVRSLESKLVSLEYTQDRTATGISDLVEFTQKATVRQVPTASVPSAIGSSERVVRRATSLPQAVALPALPAATPAAEPSHRAEASEEQRGIASRISSSSEGSGLLQEQRGIVSRTSSSSEGLGLLREHRGIVNRTSSRREGPGLLQEQRGVVSRTSSTREGPPESSNEISSPTGASTSTGTRNTSASRFGGLRLPGLGFLTSYTS</sequence>
<protein>
    <recommendedName>
        <fullName evidence="3">DUF1664 domain-containing protein</fullName>
    </recommendedName>
</protein>
<dbReference type="Gramene" id="OB05G10330.1">
    <property type="protein sequence ID" value="OB05G10330.1"/>
    <property type="gene ID" value="OB05G10330"/>
</dbReference>
<feature type="domain" description="DUF1664" evidence="3">
    <location>
        <begin position="93"/>
        <end position="213"/>
    </location>
</feature>
<dbReference type="EnsemblPlants" id="OB05G10330.1">
    <property type="protein sequence ID" value="OB05G10330.1"/>
    <property type="gene ID" value="OB05G10330"/>
</dbReference>
<evidence type="ECO:0000313" key="4">
    <source>
        <dbReference type="EnsemblPlants" id="OB05G10330.1"/>
    </source>
</evidence>
<dbReference type="Pfam" id="PF07889">
    <property type="entry name" value="DUF1664"/>
    <property type="match status" value="1"/>
</dbReference>
<accession>J3M359</accession>
<dbReference type="HOGENOM" id="CLU_056257_2_0_1"/>
<keyword evidence="5" id="KW-1185">Reference proteome</keyword>
<keyword evidence="2" id="KW-0732">Signal</keyword>
<dbReference type="PANTHER" id="PTHR47289">
    <property type="entry name" value="TRANSCRIPTION FACTOR, PUTATIVE (DUF1664)-RELATED"/>
    <property type="match status" value="1"/>
</dbReference>
<feature type="chain" id="PRO_5003774572" description="DUF1664 domain-containing protein" evidence="2">
    <location>
        <begin position="25"/>
        <end position="402"/>
    </location>
</feature>
<dbReference type="OrthoDB" id="544175at2759"/>
<proteinExistence type="predicted"/>
<feature type="compositionally biased region" description="Polar residues" evidence="1">
    <location>
        <begin position="350"/>
        <end position="366"/>
    </location>
</feature>
<dbReference type="eggNOG" id="ENOG502R402">
    <property type="taxonomic scope" value="Eukaryota"/>
</dbReference>
<evidence type="ECO:0000259" key="3">
    <source>
        <dbReference type="Pfam" id="PF07889"/>
    </source>
</evidence>
<dbReference type="KEGG" id="obr:102708895"/>
<evidence type="ECO:0000256" key="1">
    <source>
        <dbReference type="SAM" id="MobiDB-lite"/>
    </source>
</evidence>
<gene>
    <name evidence="4" type="primary">LOC102708895</name>
</gene>
<name>J3M359_ORYBR</name>
<dbReference type="Proteomes" id="UP000006038">
    <property type="component" value="Chromosome 5"/>
</dbReference>